<gene>
    <name evidence="4" type="ORF">DZF97_13440</name>
</gene>
<keyword evidence="1" id="KW-0328">Glycosyltransferase</keyword>
<dbReference type="SUPFAM" id="SSF53756">
    <property type="entry name" value="UDP-Glycosyltransferase/glycogen phosphorylase"/>
    <property type="match status" value="1"/>
</dbReference>
<feature type="non-terminal residue" evidence="4">
    <location>
        <position position="122"/>
    </location>
</feature>
<comment type="caution">
    <text evidence="4">The sequence shown here is derived from an EMBL/GenBank/DDBJ whole genome shotgun (WGS) entry which is preliminary data.</text>
</comment>
<dbReference type="InterPro" id="IPR028098">
    <property type="entry name" value="Glyco_trans_4-like_N"/>
</dbReference>
<dbReference type="AlphaFoldDB" id="A0A399PF17"/>
<dbReference type="Pfam" id="PF13439">
    <property type="entry name" value="Glyco_transf_4"/>
    <property type="match status" value="1"/>
</dbReference>
<proteinExistence type="predicted"/>
<name>A0A399PF17_9MICO</name>
<dbReference type="EMBL" id="QWED01000532">
    <property type="protein sequence ID" value="RIJ04948.1"/>
    <property type="molecule type" value="Genomic_DNA"/>
</dbReference>
<dbReference type="Gene3D" id="3.40.50.2000">
    <property type="entry name" value="Glycogen Phosphorylase B"/>
    <property type="match status" value="1"/>
</dbReference>
<evidence type="ECO:0000259" key="3">
    <source>
        <dbReference type="Pfam" id="PF13439"/>
    </source>
</evidence>
<evidence type="ECO:0000313" key="4">
    <source>
        <dbReference type="EMBL" id="RIJ04948.1"/>
    </source>
</evidence>
<dbReference type="Proteomes" id="UP000265361">
    <property type="component" value="Unassembled WGS sequence"/>
</dbReference>
<reference evidence="4 5" key="1">
    <citation type="submission" date="2018-08" db="EMBL/GenBank/DDBJ databases">
        <title>Genome Sequence of Clavibacter michiganensis Subspecies type strains, and the Atypical Peach-Colored Strains Isolated from Tomato.</title>
        <authorList>
            <person name="Osdaghi E."/>
            <person name="Portier P."/>
            <person name="Briand M."/>
            <person name="Jacques M.-A."/>
        </authorList>
    </citation>
    <scope>NUCLEOTIDE SEQUENCE [LARGE SCALE GENOMIC DNA]</scope>
    <source>
        <strain evidence="4 5">CFBP 7577</strain>
    </source>
</reference>
<accession>A0A399PF17</accession>
<dbReference type="GO" id="GO:0016757">
    <property type="term" value="F:glycosyltransferase activity"/>
    <property type="evidence" value="ECO:0007669"/>
    <property type="project" value="UniProtKB-KW"/>
</dbReference>
<evidence type="ECO:0000256" key="1">
    <source>
        <dbReference type="ARBA" id="ARBA00022676"/>
    </source>
</evidence>
<organism evidence="4 5">
    <name type="scientific">Clavibacter nebraskensis</name>
    <dbReference type="NCBI Taxonomy" id="31963"/>
    <lineage>
        <taxon>Bacteria</taxon>
        <taxon>Bacillati</taxon>
        <taxon>Actinomycetota</taxon>
        <taxon>Actinomycetes</taxon>
        <taxon>Micrococcales</taxon>
        <taxon>Microbacteriaceae</taxon>
        <taxon>Clavibacter</taxon>
    </lineage>
</organism>
<evidence type="ECO:0000256" key="2">
    <source>
        <dbReference type="ARBA" id="ARBA00022679"/>
    </source>
</evidence>
<keyword evidence="2 4" id="KW-0808">Transferase</keyword>
<feature type="domain" description="Glycosyltransferase subfamily 4-like N-terminal" evidence="3">
    <location>
        <begin position="22"/>
        <end position="121"/>
    </location>
</feature>
<sequence>MRIAMISEHASPLATLGGVDAGGQNVHVAALSAALAEEGHTVTVYTRRDDEALPARVAFAPGVEVVHLDAGPARAVPKDELLPHMGELADGLLADWRTARPDVVHSHFWMSGVAALDAAARL</sequence>
<evidence type="ECO:0000313" key="5">
    <source>
        <dbReference type="Proteomes" id="UP000265361"/>
    </source>
</evidence>
<protein>
    <submittedName>
        <fullName evidence="4">Glycosyl transferase</fullName>
    </submittedName>
</protein>